<dbReference type="InterPro" id="IPR023395">
    <property type="entry name" value="MCP_dom_sf"/>
</dbReference>
<keyword evidence="7" id="KW-0496">Mitochondrion</keyword>
<dbReference type="Proteomes" id="UP000078046">
    <property type="component" value="Unassembled WGS sequence"/>
</dbReference>
<dbReference type="InterPro" id="IPR050567">
    <property type="entry name" value="Mitochondrial_Carrier"/>
</dbReference>
<evidence type="ECO:0000256" key="10">
    <source>
        <dbReference type="RuleBase" id="RU000488"/>
    </source>
</evidence>
<feature type="repeat" description="Solcar" evidence="9">
    <location>
        <begin position="123"/>
        <end position="203"/>
    </location>
</feature>
<keyword evidence="6" id="KW-1133">Transmembrane helix</keyword>
<comment type="similarity">
    <text evidence="2 10">Belongs to the mitochondrial carrier (TC 2.A.29) family.</text>
</comment>
<gene>
    <name evidence="11" type="ORF">A3Q56_06292</name>
</gene>
<dbReference type="SUPFAM" id="SSF103506">
    <property type="entry name" value="Mitochondrial carrier"/>
    <property type="match status" value="1"/>
</dbReference>
<comment type="subcellular location">
    <subcellularLocation>
        <location evidence="1">Mitochondrion membrane</location>
        <topology evidence="1">Multi-pass membrane protein</topology>
    </subcellularLocation>
</comment>
<feature type="repeat" description="Solcar" evidence="9">
    <location>
        <begin position="1"/>
        <end position="56"/>
    </location>
</feature>
<dbReference type="GO" id="GO:0031966">
    <property type="term" value="C:mitochondrial membrane"/>
    <property type="evidence" value="ECO:0007669"/>
    <property type="project" value="UniProtKB-SubCell"/>
</dbReference>
<dbReference type="PROSITE" id="PS50920">
    <property type="entry name" value="SOLCAR"/>
    <property type="match status" value="2"/>
</dbReference>
<keyword evidence="12" id="KW-1185">Reference proteome</keyword>
<dbReference type="Gene3D" id="1.50.40.10">
    <property type="entry name" value="Mitochondrial carrier domain"/>
    <property type="match status" value="1"/>
</dbReference>
<sequence length="210" mass="23112">MQSFPSNYKSAYDCFQKTYTKEGFFRGLYAGTIPSLVSQVAENSILFFSYGLCQKLVCKIRKTEPSNMTILHKATSGSMAAFAATFVICPTELIKCRLQGLQEISEKQNKLKPSIADQQCGTAGMIMAGGLGGVSLWVVIFPIDVVKSRIQLSITKTNPVNLALRILKNEGLFALYKGLGPTLLRTFPASGALFLAYENTKHYISLLFKN</sequence>
<protein>
    <submittedName>
        <fullName evidence="11">Mitochondrial ornithine transporter 2</fullName>
    </submittedName>
</protein>
<evidence type="ECO:0000256" key="7">
    <source>
        <dbReference type="ARBA" id="ARBA00023128"/>
    </source>
</evidence>
<proteinExistence type="inferred from homology"/>
<dbReference type="OrthoDB" id="409586at2759"/>
<dbReference type="GO" id="GO:1990575">
    <property type="term" value="P:mitochondrial L-ornithine transmembrane transport"/>
    <property type="evidence" value="ECO:0007669"/>
    <property type="project" value="TreeGrafter"/>
</dbReference>
<evidence type="ECO:0000256" key="6">
    <source>
        <dbReference type="ARBA" id="ARBA00022989"/>
    </source>
</evidence>
<evidence type="ECO:0000256" key="9">
    <source>
        <dbReference type="PROSITE-ProRule" id="PRU00282"/>
    </source>
</evidence>
<accession>A0A177AVX2</accession>
<reference evidence="11 12" key="1">
    <citation type="submission" date="2016-04" db="EMBL/GenBank/DDBJ databases">
        <title>The genome of Intoshia linei affirms orthonectids as highly simplified spiralians.</title>
        <authorList>
            <person name="Mikhailov K.V."/>
            <person name="Slusarev G.S."/>
            <person name="Nikitin M.A."/>
            <person name="Logacheva M.D."/>
            <person name="Penin A."/>
            <person name="Aleoshin V."/>
            <person name="Panchin Y.V."/>
        </authorList>
    </citation>
    <scope>NUCLEOTIDE SEQUENCE [LARGE SCALE GENOMIC DNA]</scope>
    <source>
        <strain evidence="11">Intl2013</strain>
        <tissue evidence="11">Whole animal</tissue>
    </source>
</reference>
<evidence type="ECO:0000256" key="8">
    <source>
        <dbReference type="ARBA" id="ARBA00023136"/>
    </source>
</evidence>
<keyword evidence="8 9" id="KW-0472">Membrane</keyword>
<evidence type="ECO:0000256" key="2">
    <source>
        <dbReference type="ARBA" id="ARBA00006375"/>
    </source>
</evidence>
<organism evidence="11 12">
    <name type="scientific">Intoshia linei</name>
    <dbReference type="NCBI Taxonomy" id="1819745"/>
    <lineage>
        <taxon>Eukaryota</taxon>
        <taxon>Metazoa</taxon>
        <taxon>Spiralia</taxon>
        <taxon>Lophotrochozoa</taxon>
        <taxon>Mesozoa</taxon>
        <taxon>Orthonectida</taxon>
        <taxon>Rhopaluridae</taxon>
        <taxon>Intoshia</taxon>
    </lineage>
</organism>
<evidence type="ECO:0000256" key="1">
    <source>
        <dbReference type="ARBA" id="ARBA00004225"/>
    </source>
</evidence>
<evidence type="ECO:0000256" key="4">
    <source>
        <dbReference type="ARBA" id="ARBA00022692"/>
    </source>
</evidence>
<dbReference type="InterPro" id="IPR018108">
    <property type="entry name" value="MCP_transmembrane"/>
</dbReference>
<keyword evidence="5" id="KW-0677">Repeat</keyword>
<dbReference type="AlphaFoldDB" id="A0A177AVX2"/>
<dbReference type="EMBL" id="LWCA01001077">
    <property type="protein sequence ID" value="OAF65980.1"/>
    <property type="molecule type" value="Genomic_DNA"/>
</dbReference>
<dbReference type="PANTHER" id="PTHR45624:SF12">
    <property type="entry name" value="MITOCHONDRIAL ORNITHINE TRANSPORTER 1"/>
    <property type="match status" value="1"/>
</dbReference>
<dbReference type="PANTHER" id="PTHR45624">
    <property type="entry name" value="MITOCHONDRIAL BASIC AMINO ACIDS TRANSPORTER-RELATED"/>
    <property type="match status" value="1"/>
</dbReference>
<name>A0A177AVX2_9BILA</name>
<dbReference type="Pfam" id="PF00153">
    <property type="entry name" value="Mito_carr"/>
    <property type="match status" value="3"/>
</dbReference>
<evidence type="ECO:0000313" key="12">
    <source>
        <dbReference type="Proteomes" id="UP000078046"/>
    </source>
</evidence>
<dbReference type="GO" id="GO:0000064">
    <property type="term" value="F:L-ornithine transmembrane transporter activity"/>
    <property type="evidence" value="ECO:0007669"/>
    <property type="project" value="TreeGrafter"/>
</dbReference>
<evidence type="ECO:0000256" key="3">
    <source>
        <dbReference type="ARBA" id="ARBA00022448"/>
    </source>
</evidence>
<comment type="caution">
    <text evidence="11">The sequence shown here is derived from an EMBL/GenBank/DDBJ whole genome shotgun (WGS) entry which is preliminary data.</text>
</comment>
<keyword evidence="4 9" id="KW-0812">Transmembrane</keyword>
<keyword evidence="3 10" id="KW-0813">Transport</keyword>
<evidence type="ECO:0000313" key="11">
    <source>
        <dbReference type="EMBL" id="OAF65980.1"/>
    </source>
</evidence>
<evidence type="ECO:0000256" key="5">
    <source>
        <dbReference type="ARBA" id="ARBA00022737"/>
    </source>
</evidence>